<protein>
    <submittedName>
        <fullName evidence="2">Uncharacterized protein</fullName>
    </submittedName>
</protein>
<evidence type="ECO:0000313" key="3">
    <source>
        <dbReference type="Proteomes" id="UP001497516"/>
    </source>
</evidence>
<sequence>MASAAEQAAIGGSNLDSFGQEAEGGNWNPRGAPIEGGEGWVFSGELGEEAGDFGEAKRLLVGEEWRGYPAVPVFGHGSESAD</sequence>
<keyword evidence="3" id="KW-1185">Reference proteome</keyword>
<gene>
    <name evidence="2" type="ORF">LTRI10_LOCUS18356</name>
</gene>
<dbReference type="Proteomes" id="UP001497516">
    <property type="component" value="Chromosome 3"/>
</dbReference>
<accession>A0AAV2DSW2</accession>
<dbReference type="EMBL" id="OZ034816">
    <property type="protein sequence ID" value="CAL1376639.1"/>
    <property type="molecule type" value="Genomic_DNA"/>
</dbReference>
<dbReference type="AlphaFoldDB" id="A0AAV2DSW2"/>
<reference evidence="2 3" key="1">
    <citation type="submission" date="2024-04" db="EMBL/GenBank/DDBJ databases">
        <authorList>
            <person name="Fracassetti M."/>
        </authorList>
    </citation>
    <scope>NUCLEOTIDE SEQUENCE [LARGE SCALE GENOMIC DNA]</scope>
</reference>
<evidence type="ECO:0000313" key="2">
    <source>
        <dbReference type="EMBL" id="CAL1376639.1"/>
    </source>
</evidence>
<organism evidence="2 3">
    <name type="scientific">Linum trigynum</name>
    <dbReference type="NCBI Taxonomy" id="586398"/>
    <lineage>
        <taxon>Eukaryota</taxon>
        <taxon>Viridiplantae</taxon>
        <taxon>Streptophyta</taxon>
        <taxon>Embryophyta</taxon>
        <taxon>Tracheophyta</taxon>
        <taxon>Spermatophyta</taxon>
        <taxon>Magnoliopsida</taxon>
        <taxon>eudicotyledons</taxon>
        <taxon>Gunneridae</taxon>
        <taxon>Pentapetalae</taxon>
        <taxon>rosids</taxon>
        <taxon>fabids</taxon>
        <taxon>Malpighiales</taxon>
        <taxon>Linaceae</taxon>
        <taxon>Linum</taxon>
    </lineage>
</organism>
<proteinExistence type="predicted"/>
<feature type="region of interest" description="Disordered" evidence="1">
    <location>
        <begin position="1"/>
        <end position="42"/>
    </location>
</feature>
<evidence type="ECO:0000256" key="1">
    <source>
        <dbReference type="SAM" id="MobiDB-lite"/>
    </source>
</evidence>
<name>A0AAV2DSW2_9ROSI</name>